<keyword evidence="3" id="KW-1185">Reference proteome</keyword>
<proteinExistence type="predicted"/>
<dbReference type="EMBL" id="JAWDIP010000003">
    <property type="protein sequence ID" value="MDY0395437.1"/>
    <property type="molecule type" value="Genomic_DNA"/>
</dbReference>
<organism evidence="2 3">
    <name type="scientific">Tigheibacillus halophilus</name>
    <dbReference type="NCBI Taxonomy" id="361280"/>
    <lineage>
        <taxon>Bacteria</taxon>
        <taxon>Bacillati</taxon>
        <taxon>Bacillota</taxon>
        <taxon>Bacilli</taxon>
        <taxon>Bacillales</taxon>
        <taxon>Bacillaceae</taxon>
        <taxon>Tigheibacillus</taxon>
    </lineage>
</organism>
<sequence length="123" mass="14118">MVYELDRVARYIIPFLDDGPSGKRWNTFKKWWAEDIVLVDNNKNKLTRKDLILSSSNKDGGAHVDPQLDRAYAELNRKNTMGWVQVTDGKQSPVSDPHLASIRQIGYEVLQTLKEEFSDIIVV</sequence>
<evidence type="ECO:0000313" key="2">
    <source>
        <dbReference type="EMBL" id="MDY0396770.1"/>
    </source>
</evidence>
<accession>A0ABU5CBR4</accession>
<evidence type="ECO:0000313" key="3">
    <source>
        <dbReference type="Proteomes" id="UP001281447"/>
    </source>
</evidence>
<name>A0ABU5CBR4_9BACI</name>
<evidence type="ECO:0000313" key="1">
    <source>
        <dbReference type="EMBL" id="MDY0395437.1"/>
    </source>
</evidence>
<comment type="caution">
    <text evidence="2">The sequence shown here is derived from an EMBL/GenBank/DDBJ whole genome shotgun (WGS) entry which is preliminary data.</text>
</comment>
<reference evidence="2 3" key="1">
    <citation type="submission" date="2023-10" db="EMBL/GenBank/DDBJ databases">
        <title>Virgibacillus halophilus 5B73C genome.</title>
        <authorList>
            <person name="Miliotis G."/>
            <person name="Sengupta P."/>
            <person name="Hameed A."/>
            <person name="Chuvochina M."/>
            <person name="Mcdonagh F."/>
            <person name="Simpson A.C."/>
            <person name="Singh N.K."/>
            <person name="Rekha P.D."/>
            <person name="Raman K."/>
            <person name="Hugenholtz P."/>
            <person name="Venkateswaran K."/>
        </authorList>
    </citation>
    <scope>NUCLEOTIDE SEQUENCE [LARGE SCALE GENOMIC DNA]</scope>
    <source>
        <strain evidence="2 3">5B73C</strain>
    </source>
</reference>
<gene>
    <name evidence="1" type="ORF">RWE15_14550</name>
    <name evidence="2" type="ORF">RWE15_23840</name>
</gene>
<protein>
    <submittedName>
        <fullName evidence="2">Uncharacterized protein</fullName>
    </submittedName>
</protein>
<dbReference type="EMBL" id="JAWDIP010000004">
    <property type="protein sequence ID" value="MDY0396770.1"/>
    <property type="molecule type" value="Genomic_DNA"/>
</dbReference>
<dbReference type="Proteomes" id="UP001281447">
    <property type="component" value="Unassembled WGS sequence"/>
</dbReference>